<feature type="region of interest" description="Disordered" evidence="1">
    <location>
        <begin position="129"/>
        <end position="223"/>
    </location>
</feature>
<evidence type="ECO:0000256" key="1">
    <source>
        <dbReference type="SAM" id="MobiDB-lite"/>
    </source>
</evidence>
<reference evidence="3" key="1">
    <citation type="submission" date="2022-01" db="EMBL/GenBank/DDBJ databases">
        <authorList>
            <person name="King R."/>
        </authorList>
    </citation>
    <scope>NUCLEOTIDE SEQUENCE</scope>
</reference>
<feature type="region of interest" description="Disordered" evidence="1">
    <location>
        <begin position="898"/>
        <end position="924"/>
    </location>
</feature>
<feature type="compositionally biased region" description="Basic and acidic residues" evidence="1">
    <location>
        <begin position="423"/>
        <end position="483"/>
    </location>
</feature>
<feature type="compositionally biased region" description="Basic and acidic residues" evidence="1">
    <location>
        <begin position="704"/>
        <end position="738"/>
    </location>
</feature>
<evidence type="ECO:0000313" key="3">
    <source>
        <dbReference type="EMBL" id="CAG9766890.1"/>
    </source>
</evidence>
<keyword evidence="4" id="KW-1185">Reference proteome</keyword>
<dbReference type="PANTHER" id="PTHR12521">
    <property type="entry name" value="PROTEIN C6ORF130"/>
    <property type="match status" value="1"/>
</dbReference>
<feature type="compositionally biased region" description="Polar residues" evidence="1">
    <location>
        <begin position="375"/>
        <end position="392"/>
    </location>
</feature>
<dbReference type="Gene3D" id="3.40.220.10">
    <property type="entry name" value="Leucine Aminopeptidase, subunit E, domain 1"/>
    <property type="match status" value="1"/>
</dbReference>
<protein>
    <recommendedName>
        <fullName evidence="2">Macro domain-containing protein</fullName>
    </recommendedName>
</protein>
<feature type="compositionally biased region" description="Polar residues" evidence="1">
    <location>
        <begin position="662"/>
        <end position="680"/>
    </location>
</feature>
<feature type="region of interest" description="Disordered" evidence="1">
    <location>
        <begin position="278"/>
        <end position="322"/>
    </location>
</feature>
<feature type="domain" description="Macro" evidence="2">
    <location>
        <begin position="982"/>
        <end position="1151"/>
    </location>
</feature>
<name>A0A9N9MMR8_9CUCU</name>
<feature type="compositionally biased region" description="Polar residues" evidence="1">
    <location>
        <begin position="756"/>
        <end position="765"/>
    </location>
</feature>
<organism evidence="3 4">
    <name type="scientific">Ceutorhynchus assimilis</name>
    <name type="common">cabbage seed weevil</name>
    <dbReference type="NCBI Taxonomy" id="467358"/>
    <lineage>
        <taxon>Eukaryota</taxon>
        <taxon>Metazoa</taxon>
        <taxon>Ecdysozoa</taxon>
        <taxon>Arthropoda</taxon>
        <taxon>Hexapoda</taxon>
        <taxon>Insecta</taxon>
        <taxon>Pterygota</taxon>
        <taxon>Neoptera</taxon>
        <taxon>Endopterygota</taxon>
        <taxon>Coleoptera</taxon>
        <taxon>Polyphaga</taxon>
        <taxon>Cucujiformia</taxon>
        <taxon>Curculionidae</taxon>
        <taxon>Ceutorhynchinae</taxon>
        <taxon>Ceutorhynchus</taxon>
    </lineage>
</organism>
<evidence type="ECO:0000313" key="4">
    <source>
        <dbReference type="Proteomes" id="UP001152799"/>
    </source>
</evidence>
<feature type="region of interest" description="Disordered" evidence="1">
    <location>
        <begin position="838"/>
        <end position="878"/>
    </location>
</feature>
<feature type="compositionally biased region" description="Polar residues" evidence="1">
    <location>
        <begin position="776"/>
        <end position="786"/>
    </location>
</feature>
<sequence>MEGGWINATGLRTAPALKPFNLNPNANVFVPKNVENNGSSAETPLPPAPFRPEIRQSMQNSSEMTNVIPPAFYPTQITDSHAQYIPANPIYGQGFIPNCVVVCANNYVPFPQNQFIQIENLKLQETQQMSLDDQSNTNQLSVTSLDESNYNDDSRKPRLEEGNKRLVSDRDSRQSEESDQERSFSASNDELNNHTLDINVSQSCCGPMRSGESSRDNNELSWSEQHANCTSVGHIDPRQPDFHRNDRGKRFFRETNTYSNRGHKNWGYQEKLGDHANEESFNKNSDRQIQHHETYKGRSEGGYRGRYFKGYNNSSNNFSYRGRGYKHSRYQEKSADLSNEEYLNESSDRFIEKIQGYNEDDSRRARENRPFRGSDNFSSGNRRNDFNKNYNSHEVGRMNKHSSNANDKTSDDRDSKNLTQKNSVEKPFDQGHDKNDLRSPKEYDQRRDKETWHNKKRDFKHEEPSDNNREHGDSNNIVEETKYKHSSGRSNKNSEESTITAEKLVKPSNQEPFGQIRDEMRPNLHNRGTEKGNWKMERNRHSYNKDFEHQELKKTNPEHRDSSGKYRSSSKNSEETNFTGEKLVRPSNQEQCGQIRDENDQMGPNLHNRGTERGNWKMEGNRRSYNKDFGHQELKKTNPEHRDSSGKYRSNNNAGEKELEISKSNYDRNNAFSENTQESIGSKKETKIQQATYSEKNQNQKSYENPKEENDWSDKNKKSNFDKRSRHNQEFSEDFKKKTYDKRKRNVDLEEESPENKFNNLNIQPRKSESRRENKNWNIKNDNTSNKGRDNYNFEARDDKNLENNIETPVEETCQSSYEHDVGDTNVHDSLVELDSEAIQHPKAHAKKEGLSKEKDKRNAHKSSSKYHQSYSDTRNSDNFSLMESLLAKENEMKMQNRVIQENSPPVKHDDKRNKKDTRRKTDDIETKKFLDPRMERKKENIVDCSKLMRVTGPRESSTPVVTSYLDDSVEKEKRDKEYDMWDNHWEEIDDFKIVCEIQGNLFEQPKDFSLAHCVAEDLRMGSGIAVDFKREFKNLPNLLDQRAKQGGLATIHDQANDRFVYYLVTKKDSTGKPTYYTLWKSLFKMRDHIKENKVTKLAIPRLGCGLDRLEWDKVKAMLEYLFTDMKIEIRVCNFQQFEHADYKSKCKLVIEEVPVTKIAPSTLILYLATTKGEEDDIIRNMSKKFNFWPSFKKQEKTLGDIVYFDDKVQNYGICACVVRKTRREPISFLTLHSCLQKINKKNKEFGNNCFEYVALQWLDSYDYFDDSINQKIITMLINFLRNVDVYICRGDFEEP</sequence>
<dbReference type="EMBL" id="OU892279">
    <property type="protein sequence ID" value="CAG9766890.1"/>
    <property type="molecule type" value="Genomic_DNA"/>
</dbReference>
<dbReference type="Proteomes" id="UP001152799">
    <property type="component" value="Chromosome 3"/>
</dbReference>
<feature type="compositionally biased region" description="Basic and acidic residues" evidence="1">
    <location>
        <begin position="847"/>
        <end position="857"/>
    </location>
</feature>
<dbReference type="CDD" id="cd02901">
    <property type="entry name" value="Macro_Poa1p-like"/>
    <property type="match status" value="1"/>
</dbReference>
<dbReference type="PANTHER" id="PTHR12521:SF0">
    <property type="entry name" value="ADP-RIBOSE GLYCOHYDROLASE OARD1"/>
    <property type="match status" value="1"/>
</dbReference>
<dbReference type="SUPFAM" id="SSF52949">
    <property type="entry name" value="Macro domain-like"/>
    <property type="match status" value="1"/>
</dbReference>
<feature type="compositionally biased region" description="Basic and acidic residues" evidence="1">
    <location>
        <begin position="907"/>
        <end position="924"/>
    </location>
</feature>
<dbReference type="GO" id="GO:0140291">
    <property type="term" value="P:peptidyl-glutamate ADP-deribosylation"/>
    <property type="evidence" value="ECO:0007669"/>
    <property type="project" value="TreeGrafter"/>
</dbReference>
<gene>
    <name evidence="3" type="ORF">CEUTPL_LOCUS7461</name>
</gene>
<dbReference type="InterPro" id="IPR050892">
    <property type="entry name" value="ADP-ribose_metab_enzymes"/>
</dbReference>
<feature type="compositionally biased region" description="Basic and acidic residues" evidence="1">
    <location>
        <begin position="278"/>
        <end position="303"/>
    </location>
</feature>
<feature type="compositionally biased region" description="Basic and acidic residues" evidence="1">
    <location>
        <begin position="152"/>
        <end position="182"/>
    </location>
</feature>
<feature type="compositionally biased region" description="Polar residues" evidence="1">
    <location>
        <begin position="488"/>
        <end position="500"/>
    </location>
</feature>
<feature type="compositionally biased region" description="Basic and acidic residues" evidence="1">
    <location>
        <begin position="516"/>
        <end position="564"/>
    </location>
</feature>
<dbReference type="OrthoDB" id="2155246at2759"/>
<evidence type="ECO:0000259" key="2">
    <source>
        <dbReference type="PROSITE" id="PS51154"/>
    </source>
</evidence>
<feature type="region of interest" description="Disordered" evidence="1">
    <location>
        <begin position="355"/>
        <end position="806"/>
    </location>
</feature>
<feature type="compositionally biased region" description="Basic and acidic residues" evidence="1">
    <location>
        <begin position="787"/>
        <end position="802"/>
    </location>
</feature>
<dbReference type="InterPro" id="IPR002589">
    <property type="entry name" value="Macro_dom"/>
</dbReference>
<feature type="compositionally biased region" description="Basic and acidic residues" evidence="1">
    <location>
        <begin position="360"/>
        <end position="372"/>
    </location>
</feature>
<feature type="compositionally biased region" description="Polar residues" evidence="1">
    <location>
        <begin position="184"/>
        <end position="204"/>
    </location>
</feature>
<accession>A0A9N9MMR8</accession>
<feature type="compositionally biased region" description="Polar residues" evidence="1">
    <location>
        <begin position="688"/>
        <end position="703"/>
    </location>
</feature>
<dbReference type="PROSITE" id="PS51154">
    <property type="entry name" value="MACRO"/>
    <property type="match status" value="1"/>
</dbReference>
<feature type="compositionally biased region" description="Basic and acidic residues" evidence="1">
    <location>
        <begin position="766"/>
        <end position="775"/>
    </location>
</feature>
<feature type="compositionally biased region" description="Polar residues" evidence="1">
    <location>
        <begin position="129"/>
        <end position="148"/>
    </location>
</feature>
<feature type="compositionally biased region" description="Basic and acidic residues" evidence="1">
    <location>
        <begin position="609"/>
        <end position="646"/>
    </location>
</feature>
<dbReference type="InterPro" id="IPR043472">
    <property type="entry name" value="Macro_dom-like"/>
</dbReference>
<proteinExistence type="predicted"/>